<dbReference type="Gene3D" id="3.30.420.40">
    <property type="match status" value="2"/>
</dbReference>
<proteinExistence type="inferred from homology"/>
<gene>
    <name evidence="2" type="ORF">HED64_05200</name>
</gene>
<dbReference type="EMBL" id="JAAWVT010000001">
    <property type="protein sequence ID" value="NKG20112.1"/>
    <property type="molecule type" value="Genomic_DNA"/>
</dbReference>
<evidence type="ECO:0000313" key="2">
    <source>
        <dbReference type="EMBL" id="NKG20112.1"/>
    </source>
</evidence>
<accession>A0ABX1G1I4</accession>
<dbReference type="SUPFAM" id="SSF46785">
    <property type="entry name" value="Winged helix' DNA-binding domain"/>
    <property type="match status" value="1"/>
</dbReference>
<dbReference type="InterPro" id="IPR036388">
    <property type="entry name" value="WH-like_DNA-bd_sf"/>
</dbReference>
<sequence>MNPPRPLGTSGGSIVDLREHNLSQVLLVLAAESPLSRSKIAARTGLGITAMTKLIAELRDRQLVIEVSDTNPAAMGRPTNLIALARHHWATASLSLDNGTIHASIGGIDGKHSTAFSVPTPMSLEIDEYIEYVGIALNQIAAECRSSGHELLAVEASVPGAVNSSSGVMMRSILNGWSRPYPLRQELLNLLSHIEGGVSPSILVGIDRATNYSLLSRIRDLELPGEIDSVAHLGGLYAVSGGIYSRSALEHGSTGLAGEFGHFVIDPAGAQCWCGRRGCVETRIGLACLYARCSGSGITEAELVPQLAQRHEKMVGELLARARAGEQVVLRELDRAGYWLGITVDTIAAVVNPRTLIIDGYLAALQEFLRPEMGKQLASIGALPSIAELGIIFAGDPFAPVNNGMHIAAGRAVAQHPAAAAH</sequence>
<dbReference type="Gene3D" id="1.10.10.10">
    <property type="entry name" value="Winged helix-like DNA-binding domain superfamily/Winged helix DNA-binding domain"/>
    <property type="match status" value="1"/>
</dbReference>
<dbReference type="InterPro" id="IPR043129">
    <property type="entry name" value="ATPase_NBD"/>
</dbReference>
<dbReference type="InterPro" id="IPR000600">
    <property type="entry name" value="ROK"/>
</dbReference>
<evidence type="ECO:0000256" key="1">
    <source>
        <dbReference type="ARBA" id="ARBA00006479"/>
    </source>
</evidence>
<organism evidence="2 3">
    <name type="scientific">Paeniglutamicibacter terrestris</name>
    <dbReference type="NCBI Taxonomy" id="2723403"/>
    <lineage>
        <taxon>Bacteria</taxon>
        <taxon>Bacillati</taxon>
        <taxon>Actinomycetota</taxon>
        <taxon>Actinomycetes</taxon>
        <taxon>Micrococcales</taxon>
        <taxon>Micrococcaceae</taxon>
        <taxon>Paeniglutamicibacter</taxon>
    </lineage>
</organism>
<comment type="caution">
    <text evidence="2">The sequence shown here is derived from an EMBL/GenBank/DDBJ whole genome shotgun (WGS) entry which is preliminary data.</text>
</comment>
<dbReference type="InterPro" id="IPR036390">
    <property type="entry name" value="WH_DNA-bd_sf"/>
</dbReference>
<evidence type="ECO:0000313" key="3">
    <source>
        <dbReference type="Proteomes" id="UP000746595"/>
    </source>
</evidence>
<reference evidence="2 3" key="1">
    <citation type="submission" date="2020-04" db="EMBL/GenBank/DDBJ databases">
        <title>Paeniglutamicibacter sp. ANT13_2, a novel actinomycete isolated from sediment in Antarctica.</title>
        <authorList>
            <person name="Sakdapetsiri C."/>
            <person name="Pinyakong O."/>
        </authorList>
    </citation>
    <scope>NUCLEOTIDE SEQUENCE [LARGE SCALE GENOMIC DNA]</scope>
    <source>
        <strain evidence="2 3">ANT13_2</strain>
    </source>
</reference>
<dbReference type="RefSeq" id="WP_168150976.1">
    <property type="nucleotide sequence ID" value="NZ_JAAWVT010000001.1"/>
</dbReference>
<dbReference type="PANTHER" id="PTHR18964">
    <property type="entry name" value="ROK (REPRESSOR, ORF, KINASE) FAMILY"/>
    <property type="match status" value="1"/>
</dbReference>
<comment type="similarity">
    <text evidence="1">Belongs to the ROK (NagC/XylR) family.</text>
</comment>
<dbReference type="PANTHER" id="PTHR18964:SF149">
    <property type="entry name" value="BIFUNCTIONAL UDP-N-ACETYLGLUCOSAMINE 2-EPIMERASE_N-ACETYLMANNOSAMINE KINASE"/>
    <property type="match status" value="1"/>
</dbReference>
<protein>
    <submittedName>
        <fullName evidence="2">ROK family protein</fullName>
    </submittedName>
</protein>
<dbReference type="Pfam" id="PF00480">
    <property type="entry name" value="ROK"/>
    <property type="match status" value="1"/>
</dbReference>
<dbReference type="Proteomes" id="UP000746595">
    <property type="component" value="Unassembled WGS sequence"/>
</dbReference>
<dbReference type="SUPFAM" id="SSF53067">
    <property type="entry name" value="Actin-like ATPase domain"/>
    <property type="match status" value="2"/>
</dbReference>
<keyword evidence="3" id="KW-1185">Reference proteome</keyword>
<name>A0ABX1G1I4_9MICC</name>